<comment type="similarity">
    <text evidence="2 9">Belongs to the membrane fusion protein (MFP) (TC 8.A.1) family.</text>
</comment>
<evidence type="ECO:0000256" key="1">
    <source>
        <dbReference type="ARBA" id="ARBA00004377"/>
    </source>
</evidence>
<evidence type="ECO:0000256" key="10">
    <source>
        <dbReference type="SAM" id="Coils"/>
    </source>
</evidence>
<dbReference type="InterPro" id="IPR050739">
    <property type="entry name" value="MFP"/>
</dbReference>
<evidence type="ECO:0000256" key="7">
    <source>
        <dbReference type="ARBA" id="ARBA00022989"/>
    </source>
</evidence>
<dbReference type="Pfam" id="PF25994">
    <property type="entry name" value="HH_AprE"/>
    <property type="match status" value="1"/>
</dbReference>
<dbReference type="PANTHER" id="PTHR30386">
    <property type="entry name" value="MEMBRANE FUSION SUBUNIT OF EMRAB-TOLC MULTIDRUG EFFLUX PUMP"/>
    <property type="match status" value="1"/>
</dbReference>
<keyword evidence="7 9" id="KW-1133">Transmembrane helix</keyword>
<comment type="caution">
    <text evidence="13">The sequence shown here is derived from an EMBL/GenBank/DDBJ whole genome shotgun (WGS) entry which is preliminary data.</text>
</comment>
<feature type="domain" description="AprE-like long alpha-helical hairpin" evidence="11">
    <location>
        <begin position="96"/>
        <end position="286"/>
    </location>
</feature>
<name>A0A0W0VZK8_9GAMM</name>
<evidence type="ECO:0000259" key="12">
    <source>
        <dbReference type="Pfam" id="PF26002"/>
    </source>
</evidence>
<dbReference type="Pfam" id="PF26002">
    <property type="entry name" value="Beta-barrel_AprE"/>
    <property type="match status" value="1"/>
</dbReference>
<dbReference type="Proteomes" id="UP000054869">
    <property type="component" value="Unassembled WGS sequence"/>
</dbReference>
<sequence length="440" mass="49653">MDKLSHQLPPVAEKPIITVPMIFGLVILLVFIGGFFVWSVFFPLDSAAVSEGKFIVEYQHKTIQHLEGGIIAKIYITEGSVVRQNTPLIKLDDTQAKASLEVLQGQVWENLAAEARIFTELNNKPKIDFPDELMKVANNPKVKKIIAGQENLFTANENTFEGQNKVLNQRIDKFNQEIASLQAQVTSETEQLKLINEEIEAVAYLEARKLIDRPRLLALKREAARLIGNRGEHLGQIAKTHQAIGETKSQIYTLEENRRKELLEELRDTQQKLADLWEKLKAAEDVLKRTLILAPQTGTVIGLKKHTIGGVISPGQDILDIIPSEDKLIIEAEIDPLDINTVRPGLPAKVHLIAYKQRYTPTLEGTVIHVSADIFEDEATHKKFYKARIALNKDELAKLPHVSLYPGMPVQVMIITEKRTAFDYLIAPIRDSFRNAFREE</sequence>
<dbReference type="OrthoDB" id="9775513at2"/>
<gene>
    <name evidence="13" type="primary">lssD_1</name>
    <name evidence="13" type="ORF">Llan_0233</name>
</gene>
<dbReference type="PANTHER" id="PTHR30386:SF17">
    <property type="entry name" value="ALKALINE PROTEASE SECRETION PROTEIN APRE"/>
    <property type="match status" value="1"/>
</dbReference>
<keyword evidence="3 9" id="KW-0813">Transport</keyword>
<dbReference type="InterPro" id="IPR058982">
    <property type="entry name" value="Beta-barrel_AprE"/>
</dbReference>
<dbReference type="GO" id="GO:0015031">
    <property type="term" value="P:protein transport"/>
    <property type="evidence" value="ECO:0007669"/>
    <property type="project" value="InterPro"/>
</dbReference>
<dbReference type="RefSeq" id="WP_051546303.1">
    <property type="nucleotide sequence ID" value="NZ_CAAAJD010000007.1"/>
</dbReference>
<feature type="coiled-coil region" evidence="10">
    <location>
        <begin position="164"/>
        <end position="198"/>
    </location>
</feature>
<keyword evidence="10" id="KW-0175">Coiled coil</keyword>
<reference evidence="13 14" key="1">
    <citation type="submission" date="2015-11" db="EMBL/GenBank/DDBJ databases">
        <title>Genomic analysis of 38 Legionella species identifies large and diverse effector repertoires.</title>
        <authorList>
            <person name="Burstein D."/>
            <person name="Amaro F."/>
            <person name="Zusman T."/>
            <person name="Lifshitz Z."/>
            <person name="Cohen O."/>
            <person name="Gilbert J.A."/>
            <person name="Pupko T."/>
            <person name="Shuman H.A."/>
            <person name="Segal G."/>
        </authorList>
    </citation>
    <scope>NUCLEOTIDE SEQUENCE [LARGE SCALE GENOMIC DNA]</scope>
    <source>
        <strain evidence="13 14">ATCC 49751</strain>
    </source>
</reference>
<evidence type="ECO:0000256" key="6">
    <source>
        <dbReference type="ARBA" id="ARBA00022692"/>
    </source>
</evidence>
<dbReference type="InterPro" id="IPR058781">
    <property type="entry name" value="HH_AprE-like"/>
</dbReference>
<dbReference type="GO" id="GO:0005886">
    <property type="term" value="C:plasma membrane"/>
    <property type="evidence" value="ECO:0007669"/>
    <property type="project" value="UniProtKB-SubCell"/>
</dbReference>
<dbReference type="EMBL" id="LNYI01000004">
    <property type="protein sequence ID" value="KTD25487.1"/>
    <property type="molecule type" value="Genomic_DNA"/>
</dbReference>
<dbReference type="eggNOG" id="COG0845">
    <property type="taxonomic scope" value="Bacteria"/>
</dbReference>
<protein>
    <recommendedName>
        <fullName evidence="9">Membrane fusion protein (MFP) family protein</fullName>
    </recommendedName>
</protein>
<dbReference type="Gene3D" id="2.40.30.170">
    <property type="match status" value="1"/>
</dbReference>
<feature type="domain" description="AprE-like beta-barrel" evidence="12">
    <location>
        <begin position="328"/>
        <end position="417"/>
    </location>
</feature>
<evidence type="ECO:0000256" key="9">
    <source>
        <dbReference type="RuleBase" id="RU365093"/>
    </source>
</evidence>
<dbReference type="STRING" id="45067.Llan_0233"/>
<evidence type="ECO:0000256" key="8">
    <source>
        <dbReference type="ARBA" id="ARBA00023136"/>
    </source>
</evidence>
<keyword evidence="14" id="KW-1185">Reference proteome</keyword>
<dbReference type="AlphaFoldDB" id="A0A0W0VZK8"/>
<evidence type="ECO:0000256" key="5">
    <source>
        <dbReference type="ARBA" id="ARBA00022519"/>
    </source>
</evidence>
<evidence type="ECO:0000259" key="11">
    <source>
        <dbReference type="Pfam" id="PF25994"/>
    </source>
</evidence>
<proteinExistence type="inferred from homology"/>
<dbReference type="NCBIfam" id="TIGR01843">
    <property type="entry name" value="type_I_hlyD"/>
    <property type="match status" value="1"/>
</dbReference>
<evidence type="ECO:0000313" key="13">
    <source>
        <dbReference type="EMBL" id="KTD25487.1"/>
    </source>
</evidence>
<keyword evidence="5 9" id="KW-0997">Cell inner membrane</keyword>
<evidence type="ECO:0000256" key="3">
    <source>
        <dbReference type="ARBA" id="ARBA00022448"/>
    </source>
</evidence>
<comment type="subcellular location">
    <subcellularLocation>
        <location evidence="1 9">Cell inner membrane</location>
        <topology evidence="1 9">Single-pass membrane protein</topology>
    </subcellularLocation>
</comment>
<dbReference type="PRINTS" id="PR01490">
    <property type="entry name" value="RTXTOXIND"/>
</dbReference>
<feature type="coiled-coil region" evidence="10">
    <location>
        <begin position="252"/>
        <end position="279"/>
    </location>
</feature>
<keyword evidence="8 9" id="KW-0472">Membrane</keyword>
<dbReference type="PATRIC" id="fig|45067.4.peg.244"/>
<evidence type="ECO:0000313" key="14">
    <source>
        <dbReference type="Proteomes" id="UP000054869"/>
    </source>
</evidence>
<keyword evidence="4 9" id="KW-1003">Cell membrane</keyword>
<organism evidence="13 14">
    <name type="scientific">Legionella lansingensis</name>
    <dbReference type="NCBI Taxonomy" id="45067"/>
    <lineage>
        <taxon>Bacteria</taxon>
        <taxon>Pseudomonadati</taxon>
        <taxon>Pseudomonadota</taxon>
        <taxon>Gammaproteobacteria</taxon>
        <taxon>Legionellales</taxon>
        <taxon>Legionellaceae</taxon>
        <taxon>Legionella</taxon>
    </lineage>
</organism>
<evidence type="ECO:0000256" key="2">
    <source>
        <dbReference type="ARBA" id="ARBA00009477"/>
    </source>
</evidence>
<keyword evidence="6 9" id="KW-0812">Transmembrane</keyword>
<accession>A0A0W0VZK8</accession>
<dbReference type="InterPro" id="IPR010129">
    <property type="entry name" value="T1SS_HlyD"/>
</dbReference>
<feature type="transmembrane region" description="Helical" evidence="9">
    <location>
        <begin position="21"/>
        <end position="41"/>
    </location>
</feature>
<evidence type="ECO:0000256" key="4">
    <source>
        <dbReference type="ARBA" id="ARBA00022475"/>
    </source>
</evidence>